<dbReference type="CDD" id="cd17473">
    <property type="entry name" value="MFS_arabinose_efflux_permease_like"/>
    <property type="match status" value="1"/>
</dbReference>
<feature type="transmembrane region" description="Helical" evidence="7">
    <location>
        <begin position="301"/>
        <end position="324"/>
    </location>
</feature>
<keyword evidence="4 7" id="KW-0812">Transmembrane</keyword>
<dbReference type="GO" id="GO:0022857">
    <property type="term" value="F:transmembrane transporter activity"/>
    <property type="evidence" value="ECO:0007669"/>
    <property type="project" value="InterPro"/>
</dbReference>
<comment type="subcellular location">
    <subcellularLocation>
        <location evidence="1">Cell membrane</location>
        <topology evidence="1">Multi-pass membrane protein</topology>
    </subcellularLocation>
</comment>
<keyword evidence="10" id="KW-1185">Reference proteome</keyword>
<evidence type="ECO:0000256" key="2">
    <source>
        <dbReference type="ARBA" id="ARBA00022448"/>
    </source>
</evidence>
<feature type="domain" description="Major facilitator superfamily (MFS) profile" evidence="8">
    <location>
        <begin position="9"/>
        <end position="393"/>
    </location>
</feature>
<feature type="transmembrane region" description="Helical" evidence="7">
    <location>
        <begin position="169"/>
        <end position="187"/>
    </location>
</feature>
<feature type="transmembrane region" description="Helical" evidence="7">
    <location>
        <begin position="137"/>
        <end position="163"/>
    </location>
</feature>
<dbReference type="InterPro" id="IPR020846">
    <property type="entry name" value="MFS_dom"/>
</dbReference>
<feature type="transmembrane region" description="Helical" evidence="7">
    <location>
        <begin position="336"/>
        <end position="359"/>
    </location>
</feature>
<reference evidence="9 10" key="1">
    <citation type="submission" date="2019-06" db="EMBL/GenBank/DDBJ databases">
        <title>Genomic Encyclopedia of Type Strains, Phase IV (KMG-V): Genome sequencing to study the core and pangenomes of soil and plant-associated prokaryotes.</title>
        <authorList>
            <person name="Whitman W."/>
        </authorList>
    </citation>
    <scope>NUCLEOTIDE SEQUENCE [LARGE SCALE GENOMIC DNA]</scope>
    <source>
        <strain evidence="9 10">BR 510</strain>
    </source>
</reference>
<dbReference type="RefSeq" id="WP_145662269.1">
    <property type="nucleotide sequence ID" value="NZ_VITK01000003.1"/>
</dbReference>
<evidence type="ECO:0000313" key="10">
    <source>
        <dbReference type="Proteomes" id="UP000319949"/>
    </source>
</evidence>
<feature type="transmembrane region" description="Helical" evidence="7">
    <location>
        <begin position="12"/>
        <end position="34"/>
    </location>
</feature>
<feature type="transmembrane region" description="Helical" evidence="7">
    <location>
        <begin position="77"/>
        <end position="96"/>
    </location>
</feature>
<dbReference type="AlphaFoldDB" id="A0A560DZ87"/>
<evidence type="ECO:0000313" key="9">
    <source>
        <dbReference type="EMBL" id="TWB02425.1"/>
    </source>
</evidence>
<dbReference type="InterPro" id="IPR036259">
    <property type="entry name" value="MFS_trans_sf"/>
</dbReference>
<feature type="transmembrane region" description="Helical" evidence="7">
    <location>
        <begin position="365"/>
        <end position="386"/>
    </location>
</feature>
<feature type="transmembrane region" description="Helical" evidence="7">
    <location>
        <begin position="102"/>
        <end position="125"/>
    </location>
</feature>
<dbReference type="PANTHER" id="PTHR23517">
    <property type="entry name" value="RESISTANCE PROTEIN MDTM, PUTATIVE-RELATED-RELATED"/>
    <property type="match status" value="1"/>
</dbReference>
<dbReference type="SUPFAM" id="SSF103473">
    <property type="entry name" value="MFS general substrate transporter"/>
    <property type="match status" value="1"/>
</dbReference>
<keyword evidence="3" id="KW-1003">Cell membrane</keyword>
<evidence type="ECO:0000259" key="8">
    <source>
        <dbReference type="PROSITE" id="PS50850"/>
    </source>
</evidence>
<evidence type="ECO:0000256" key="4">
    <source>
        <dbReference type="ARBA" id="ARBA00022692"/>
    </source>
</evidence>
<dbReference type="Proteomes" id="UP000319949">
    <property type="component" value="Unassembled WGS sequence"/>
</dbReference>
<dbReference type="InterPro" id="IPR050171">
    <property type="entry name" value="MFS_Transporters"/>
</dbReference>
<evidence type="ECO:0000256" key="5">
    <source>
        <dbReference type="ARBA" id="ARBA00022989"/>
    </source>
</evidence>
<evidence type="ECO:0000256" key="3">
    <source>
        <dbReference type="ARBA" id="ARBA00022475"/>
    </source>
</evidence>
<protein>
    <submittedName>
        <fullName evidence="9">Putative MFS family arabinose efflux permease</fullName>
    </submittedName>
</protein>
<feature type="transmembrane region" description="Helical" evidence="7">
    <location>
        <begin position="276"/>
        <end position="295"/>
    </location>
</feature>
<dbReference type="EMBL" id="VITK01000003">
    <property type="protein sequence ID" value="TWB02425.1"/>
    <property type="molecule type" value="Genomic_DNA"/>
</dbReference>
<dbReference type="PANTHER" id="PTHR23517:SF3">
    <property type="entry name" value="INTEGRAL MEMBRANE TRANSPORT PROTEIN"/>
    <property type="match status" value="1"/>
</dbReference>
<organism evidence="9 10">
    <name type="scientific">Bradyrhizobium stylosanthis</name>
    <dbReference type="NCBI Taxonomy" id="1803665"/>
    <lineage>
        <taxon>Bacteria</taxon>
        <taxon>Pseudomonadati</taxon>
        <taxon>Pseudomonadota</taxon>
        <taxon>Alphaproteobacteria</taxon>
        <taxon>Hyphomicrobiales</taxon>
        <taxon>Nitrobacteraceae</taxon>
        <taxon>Bradyrhizobium</taxon>
    </lineage>
</organism>
<dbReference type="OrthoDB" id="9812221at2"/>
<evidence type="ECO:0000256" key="6">
    <source>
        <dbReference type="ARBA" id="ARBA00023136"/>
    </source>
</evidence>
<accession>A0A560DZ87</accession>
<proteinExistence type="predicted"/>
<keyword evidence="6 7" id="KW-0472">Membrane</keyword>
<keyword evidence="5 7" id="KW-1133">Transmembrane helix</keyword>
<feature type="transmembrane region" description="Helical" evidence="7">
    <location>
        <begin position="208"/>
        <end position="227"/>
    </location>
</feature>
<evidence type="ECO:0000256" key="1">
    <source>
        <dbReference type="ARBA" id="ARBA00004651"/>
    </source>
</evidence>
<gene>
    <name evidence="9" type="ORF">FBZ96_1031207</name>
</gene>
<comment type="caution">
    <text evidence="9">The sequence shown here is derived from an EMBL/GenBank/DDBJ whole genome shotgun (WGS) entry which is preliminary data.</text>
</comment>
<dbReference type="InterPro" id="IPR011701">
    <property type="entry name" value="MFS"/>
</dbReference>
<keyword evidence="2" id="KW-0813">Transport</keyword>
<dbReference type="Pfam" id="PF07690">
    <property type="entry name" value="MFS_1"/>
    <property type="match status" value="1"/>
</dbReference>
<feature type="transmembrane region" description="Helical" evidence="7">
    <location>
        <begin position="46"/>
        <end position="70"/>
    </location>
</feature>
<dbReference type="Gene3D" id="1.20.1250.20">
    <property type="entry name" value="MFS general substrate transporter like domains"/>
    <property type="match status" value="1"/>
</dbReference>
<dbReference type="GO" id="GO:0005886">
    <property type="term" value="C:plasma membrane"/>
    <property type="evidence" value="ECO:0007669"/>
    <property type="project" value="UniProtKB-SubCell"/>
</dbReference>
<feature type="transmembrane region" description="Helical" evidence="7">
    <location>
        <begin position="247"/>
        <end position="269"/>
    </location>
</feature>
<sequence length="401" mass="42304">MTRQAGALQGWILTTAPWMTVFGVVLLSPVLPFMMKDFAHLPNAQLLVTTVLAGPAVIIALLSPFVGVLVRKVGRKNSLMAAIVVYAIAGSLPFWLNDIYHIIASRMIVGATEAILTAVATVLTVDYFSGRARERWLAFQFGSASVIAVFAFGLGGALGGLASGWHTPFLVYGSMILLLPLFFFFLWEPTNPVDQFTEGARASGAFPWRNIAPLWVMTMFASIAFYVVPVQLSFVLNSRGFTTPESIGFASAIANLGVPLGSYLFQAFARQPVMRLLTCGLVLFAGGFAIVSVAASPQATVVGAFIACVGGGLVIPLHLTWIMSRLPFEQRGLGSGGFAGAFYIGQFFSPVIAGVLAAGLGGLDAAIGIFGWTAGAAALIALVYSLTPLGGTIRLELAEAQ</sequence>
<name>A0A560DZ87_9BRAD</name>
<evidence type="ECO:0000256" key="7">
    <source>
        <dbReference type="SAM" id="Phobius"/>
    </source>
</evidence>
<dbReference type="PROSITE" id="PS50850">
    <property type="entry name" value="MFS"/>
    <property type="match status" value="1"/>
</dbReference>